<evidence type="ECO:0000256" key="1">
    <source>
        <dbReference type="SAM" id="SignalP"/>
    </source>
</evidence>
<sequence length="224" mass="25136">MKKITVLLFTISLISFKTTAQESKIKFGLQGGANYSTLWGFDSYADLNSGLAYVFGVSFQYKIQDNLSIKTDLNYERKTQKSKNNIEILDPESSISPGTYSVKSTVYLNYLVLPVLLKYNFSKDKSFYVNAGPYLGYLLKSGIKTHVNIPGETDYDEEDTKYKKSMDFGFTAGIGKEFKVNENHQVYVEIRDNLGVSDISKTEVMNGGAIKTNSLNVLVGYTFN</sequence>
<accession>A0A9X1H5K6</accession>
<proteinExistence type="predicted"/>
<dbReference type="SUPFAM" id="SSF56925">
    <property type="entry name" value="OMPA-like"/>
    <property type="match status" value="1"/>
</dbReference>
<dbReference type="EMBL" id="JAINUY010000001">
    <property type="protein sequence ID" value="MBZ4033479.1"/>
    <property type="molecule type" value="Genomic_DNA"/>
</dbReference>
<reference evidence="3 4" key="1">
    <citation type="journal article" date="2023" name="Antonie Van Leeuwenhoek">
        <title>Flavobacterium potami sp. nov., a multi-metal resistance genes harbouring bacterium isolated from shallow river silt.</title>
        <authorList>
            <person name="Li S."/>
            <person name="Mao S."/>
            <person name="Mu W."/>
            <person name="Guo B."/>
            <person name="Li C."/>
            <person name="Zhu Q."/>
            <person name="Hou X."/>
            <person name="Zhao Y."/>
            <person name="Wei S."/>
            <person name="Liu H."/>
            <person name="Liu A."/>
        </authorList>
    </citation>
    <scope>NUCLEOTIDE SEQUENCE [LARGE SCALE GENOMIC DNA]</scope>
    <source>
        <strain evidence="3 4">17A</strain>
    </source>
</reference>
<organism evidence="3 4">
    <name type="scientific">Flavobacterium potami</name>
    <dbReference type="NCBI Taxonomy" id="2872310"/>
    <lineage>
        <taxon>Bacteria</taxon>
        <taxon>Pseudomonadati</taxon>
        <taxon>Bacteroidota</taxon>
        <taxon>Flavobacteriia</taxon>
        <taxon>Flavobacteriales</taxon>
        <taxon>Flavobacteriaceae</taxon>
        <taxon>Flavobacterium</taxon>
    </lineage>
</organism>
<dbReference type="Gene3D" id="2.40.160.20">
    <property type="match status" value="1"/>
</dbReference>
<dbReference type="InterPro" id="IPR011250">
    <property type="entry name" value="OMP/PagP_B-barrel"/>
</dbReference>
<dbReference type="Pfam" id="PF13568">
    <property type="entry name" value="OMP_b-brl_2"/>
    <property type="match status" value="1"/>
</dbReference>
<evidence type="ECO:0000259" key="2">
    <source>
        <dbReference type="Pfam" id="PF13568"/>
    </source>
</evidence>
<dbReference type="AlphaFoldDB" id="A0A9X1H5K6"/>
<dbReference type="Proteomes" id="UP001139366">
    <property type="component" value="Unassembled WGS sequence"/>
</dbReference>
<feature type="chain" id="PRO_5040827786" evidence="1">
    <location>
        <begin position="21"/>
        <end position="224"/>
    </location>
</feature>
<feature type="domain" description="Outer membrane protein beta-barrel" evidence="2">
    <location>
        <begin position="20"/>
        <end position="199"/>
    </location>
</feature>
<keyword evidence="4" id="KW-1185">Reference proteome</keyword>
<gene>
    <name evidence="3" type="ORF">K6T82_01790</name>
</gene>
<feature type="signal peptide" evidence="1">
    <location>
        <begin position="1"/>
        <end position="20"/>
    </location>
</feature>
<keyword evidence="1" id="KW-0732">Signal</keyword>
<dbReference type="RefSeq" id="WP_223704302.1">
    <property type="nucleotide sequence ID" value="NZ_JAINUY010000001.1"/>
</dbReference>
<evidence type="ECO:0000313" key="3">
    <source>
        <dbReference type="EMBL" id="MBZ4033479.1"/>
    </source>
</evidence>
<dbReference type="InterPro" id="IPR025665">
    <property type="entry name" value="Beta-barrel_OMP_2"/>
</dbReference>
<comment type="caution">
    <text evidence="3">The sequence shown here is derived from an EMBL/GenBank/DDBJ whole genome shotgun (WGS) entry which is preliminary data.</text>
</comment>
<protein>
    <submittedName>
        <fullName evidence="3">PorT family protein</fullName>
    </submittedName>
</protein>
<evidence type="ECO:0000313" key="4">
    <source>
        <dbReference type="Proteomes" id="UP001139366"/>
    </source>
</evidence>
<name>A0A9X1H5K6_9FLAO</name>